<accession>A0A8R1IDQ8</accession>
<reference evidence="3" key="1">
    <citation type="submission" date="2010-08" db="EMBL/GenBank/DDBJ databases">
        <authorList>
            <consortium name="Caenorhabditis japonica Sequencing Consortium"/>
            <person name="Wilson R.K."/>
        </authorList>
    </citation>
    <scope>NUCLEOTIDE SEQUENCE [LARGE SCALE GENOMIC DNA]</scope>
    <source>
        <strain evidence="3">DF5081</strain>
    </source>
</reference>
<dbReference type="Proteomes" id="UP000005237">
    <property type="component" value="Unassembled WGS sequence"/>
</dbReference>
<feature type="region of interest" description="Disordered" evidence="1">
    <location>
        <begin position="1"/>
        <end position="57"/>
    </location>
</feature>
<protein>
    <submittedName>
        <fullName evidence="2">Uncharacterized protein</fullName>
    </submittedName>
</protein>
<evidence type="ECO:0000256" key="1">
    <source>
        <dbReference type="SAM" id="MobiDB-lite"/>
    </source>
</evidence>
<sequence length="94" mass="10291">MDSLLARLKLGSKRKKKAVSAKKARPTDIGGRQREPSGSIYSDLTASSSTVSAVSTPADREVVTLPVPTKVVSERVEEHQNVRKEEQRTEEDGK</sequence>
<keyword evidence="3" id="KW-1185">Reference proteome</keyword>
<evidence type="ECO:0000313" key="3">
    <source>
        <dbReference type="Proteomes" id="UP000005237"/>
    </source>
</evidence>
<feature type="compositionally biased region" description="Basic residues" evidence="1">
    <location>
        <begin position="10"/>
        <end position="24"/>
    </location>
</feature>
<dbReference type="EnsemblMetazoa" id="CJA28090.1">
    <property type="protein sequence ID" value="CJA28090.1"/>
    <property type="gene ID" value="WBGene00183664"/>
</dbReference>
<dbReference type="AlphaFoldDB" id="A0A8R1IDQ8"/>
<feature type="region of interest" description="Disordered" evidence="1">
    <location>
        <begin position="74"/>
        <end position="94"/>
    </location>
</feature>
<evidence type="ECO:0000313" key="2">
    <source>
        <dbReference type="EnsemblMetazoa" id="CJA28090.1"/>
    </source>
</evidence>
<organism evidence="2 3">
    <name type="scientific">Caenorhabditis japonica</name>
    <dbReference type="NCBI Taxonomy" id="281687"/>
    <lineage>
        <taxon>Eukaryota</taxon>
        <taxon>Metazoa</taxon>
        <taxon>Ecdysozoa</taxon>
        <taxon>Nematoda</taxon>
        <taxon>Chromadorea</taxon>
        <taxon>Rhabditida</taxon>
        <taxon>Rhabditina</taxon>
        <taxon>Rhabditomorpha</taxon>
        <taxon>Rhabditoidea</taxon>
        <taxon>Rhabditidae</taxon>
        <taxon>Peloderinae</taxon>
        <taxon>Caenorhabditis</taxon>
    </lineage>
</organism>
<name>A0A8R1IDQ8_CAEJA</name>
<reference evidence="2" key="2">
    <citation type="submission" date="2022-06" db="UniProtKB">
        <authorList>
            <consortium name="EnsemblMetazoa"/>
        </authorList>
    </citation>
    <scope>IDENTIFICATION</scope>
    <source>
        <strain evidence="2">DF5081</strain>
    </source>
</reference>
<feature type="compositionally biased region" description="Low complexity" evidence="1">
    <location>
        <begin position="45"/>
        <end position="56"/>
    </location>
</feature>
<proteinExistence type="predicted"/>